<proteinExistence type="predicted"/>
<gene>
    <name evidence="4" type="ORF">HH303_14025</name>
</gene>
<protein>
    <submittedName>
        <fullName evidence="4">Glyoxylate/hydroxypyruvate reductase A</fullName>
    </submittedName>
</protein>
<dbReference type="PANTHER" id="PTHR43333">
    <property type="entry name" value="2-HACID_DH_C DOMAIN-CONTAINING PROTEIN"/>
    <property type="match status" value="1"/>
</dbReference>
<dbReference type="SUPFAM" id="SSF51735">
    <property type="entry name" value="NAD(P)-binding Rossmann-fold domains"/>
    <property type="match status" value="1"/>
</dbReference>
<dbReference type="CDD" id="cd12164">
    <property type="entry name" value="GDH_like_2"/>
    <property type="match status" value="1"/>
</dbReference>
<dbReference type="Proteomes" id="UP000539372">
    <property type="component" value="Unassembled WGS sequence"/>
</dbReference>
<keyword evidence="5" id="KW-1185">Reference proteome</keyword>
<evidence type="ECO:0000256" key="1">
    <source>
        <dbReference type="ARBA" id="ARBA00023002"/>
    </source>
</evidence>
<dbReference type="GO" id="GO:0051287">
    <property type="term" value="F:NAD binding"/>
    <property type="evidence" value="ECO:0007669"/>
    <property type="project" value="InterPro"/>
</dbReference>
<dbReference type="Pfam" id="PF02826">
    <property type="entry name" value="2-Hacid_dh_C"/>
    <property type="match status" value="1"/>
</dbReference>
<evidence type="ECO:0000256" key="2">
    <source>
        <dbReference type="ARBA" id="ARBA00023027"/>
    </source>
</evidence>
<sequence length="315" mass="34062">MSILFASTADSAKDWAAALGEYDLPLQLKVWPDMGDPDAVEYAVVAKPPPGLLASLPNLKAILSLWAGVDHITCDPDWPRHIPIYRMVEPGLTLGMVEFVLSQVLNLHLGNYDFLDNARRRVWNNAMRGPYGLEPLVGDRTVGILGLGEMGGNVAKGLVRAGFPVLGWARSRKSIDGVDCLSGPDGFDEILARSEILVNLLPLTPVTENILNAASFAKMRAGAALVNVGRGQHIVDGDLINALDRGHLSRAVLDVFRVEPLPDDHPFWTHPKVTVYPHVGSITRVESGTAALAESIRKLLDGDTPGGLFDPDRGY</sequence>
<comment type="caution">
    <text evidence="4">The sequence shown here is derived from an EMBL/GenBank/DDBJ whole genome shotgun (WGS) entry which is preliminary data.</text>
</comment>
<reference evidence="4 5" key="1">
    <citation type="submission" date="2020-04" db="EMBL/GenBank/DDBJ databases">
        <title>Rhodospirillaceae bacterium KN72 isolated from deep sea.</title>
        <authorList>
            <person name="Zhang D.-C."/>
        </authorList>
    </citation>
    <scope>NUCLEOTIDE SEQUENCE [LARGE SCALE GENOMIC DNA]</scope>
    <source>
        <strain evidence="4 5">KN72</strain>
    </source>
</reference>
<dbReference type="InterPro" id="IPR006140">
    <property type="entry name" value="D-isomer_DH_NAD-bd"/>
</dbReference>
<accession>A0A7Y0HHL5</accession>
<evidence type="ECO:0000313" key="4">
    <source>
        <dbReference type="EMBL" id="NMM45609.1"/>
    </source>
</evidence>
<name>A0A7Y0HHL5_9PROT</name>
<keyword evidence="1" id="KW-0560">Oxidoreductase</keyword>
<evidence type="ECO:0000313" key="5">
    <source>
        <dbReference type="Proteomes" id="UP000539372"/>
    </source>
</evidence>
<dbReference type="Gene3D" id="3.40.50.720">
    <property type="entry name" value="NAD(P)-binding Rossmann-like Domain"/>
    <property type="match status" value="2"/>
</dbReference>
<dbReference type="RefSeq" id="WP_169625997.1">
    <property type="nucleotide sequence ID" value="NZ_JABBNT010000004.1"/>
</dbReference>
<organism evidence="4 5">
    <name type="scientific">Pacificispira spongiicola</name>
    <dbReference type="NCBI Taxonomy" id="2729598"/>
    <lineage>
        <taxon>Bacteria</taxon>
        <taxon>Pseudomonadati</taxon>
        <taxon>Pseudomonadota</taxon>
        <taxon>Alphaproteobacteria</taxon>
        <taxon>Rhodospirillales</taxon>
        <taxon>Rhodospirillaceae</taxon>
        <taxon>Pacificispira</taxon>
    </lineage>
</organism>
<keyword evidence="4" id="KW-0670">Pyruvate</keyword>
<evidence type="ECO:0000259" key="3">
    <source>
        <dbReference type="Pfam" id="PF02826"/>
    </source>
</evidence>
<dbReference type="EMBL" id="JABBNT010000004">
    <property type="protein sequence ID" value="NMM45609.1"/>
    <property type="molecule type" value="Genomic_DNA"/>
</dbReference>
<dbReference type="AlphaFoldDB" id="A0A7Y0HHL5"/>
<feature type="domain" description="D-isomer specific 2-hydroxyacid dehydrogenase NAD-binding" evidence="3">
    <location>
        <begin position="113"/>
        <end position="280"/>
    </location>
</feature>
<keyword evidence="2" id="KW-0520">NAD</keyword>
<dbReference type="SUPFAM" id="SSF52283">
    <property type="entry name" value="Formate/glycerate dehydrogenase catalytic domain-like"/>
    <property type="match status" value="1"/>
</dbReference>
<dbReference type="InterPro" id="IPR036291">
    <property type="entry name" value="NAD(P)-bd_dom_sf"/>
</dbReference>
<dbReference type="PANTHER" id="PTHR43333:SF1">
    <property type="entry name" value="D-ISOMER SPECIFIC 2-HYDROXYACID DEHYDROGENASE NAD-BINDING DOMAIN-CONTAINING PROTEIN"/>
    <property type="match status" value="1"/>
</dbReference>
<dbReference type="GO" id="GO:0016491">
    <property type="term" value="F:oxidoreductase activity"/>
    <property type="evidence" value="ECO:0007669"/>
    <property type="project" value="UniProtKB-KW"/>
</dbReference>